<dbReference type="Gene3D" id="3.40.1050.10">
    <property type="entry name" value="Carbonic anhydrase"/>
    <property type="match status" value="1"/>
</dbReference>
<comment type="caution">
    <text evidence="11">The sequence shown here is derived from an EMBL/GenBank/DDBJ whole genome shotgun (WGS) entry which is preliminary data.</text>
</comment>
<dbReference type="AlphaFoldDB" id="A0A7Y8DQF2"/>
<reference evidence="11 12" key="1">
    <citation type="submission" date="2020-04" db="EMBL/GenBank/DDBJ databases">
        <title>Molecular characterization of pseudomonads from Agaricus bisporus reveal novel blotch 2 pathogens in Western Europe.</title>
        <authorList>
            <person name="Taparia T."/>
            <person name="Krijger M."/>
            <person name="Haynes E."/>
            <person name="Elpinstone J.G."/>
            <person name="Noble R."/>
            <person name="Van Der Wolf J."/>
        </authorList>
    </citation>
    <scope>NUCLEOTIDE SEQUENCE [LARGE SCALE GENOMIC DNA]</scope>
    <source>
        <strain evidence="11 12">IPO3746</strain>
    </source>
</reference>
<dbReference type="SUPFAM" id="SSF53056">
    <property type="entry name" value="beta-carbonic anhydrase, cab"/>
    <property type="match status" value="1"/>
</dbReference>
<proteinExistence type="inferred from homology"/>
<dbReference type="FunFam" id="3.40.1050.10:FF:000003">
    <property type="entry name" value="Carbonic anhydrase"/>
    <property type="match status" value="1"/>
</dbReference>
<comment type="similarity">
    <text evidence="1 10">Belongs to the beta-class carbonic anhydrase family.</text>
</comment>
<feature type="binding site" evidence="9">
    <location>
        <position position="66"/>
    </location>
    <ligand>
        <name>Zn(2+)</name>
        <dbReference type="ChEBI" id="CHEBI:29105"/>
    </ligand>
</feature>
<dbReference type="InterPro" id="IPR045066">
    <property type="entry name" value="Beta_CA_cladeB"/>
</dbReference>
<organism evidence="11 12">
    <name type="scientific">Pseudomonas tolaasii</name>
    <dbReference type="NCBI Taxonomy" id="29442"/>
    <lineage>
        <taxon>Bacteria</taxon>
        <taxon>Pseudomonadati</taxon>
        <taxon>Pseudomonadota</taxon>
        <taxon>Gammaproteobacteria</taxon>
        <taxon>Pseudomonadales</taxon>
        <taxon>Pseudomonadaceae</taxon>
        <taxon>Pseudomonas</taxon>
    </lineage>
</organism>
<evidence type="ECO:0000256" key="4">
    <source>
        <dbReference type="ARBA" id="ARBA00022723"/>
    </source>
</evidence>
<evidence type="ECO:0000256" key="5">
    <source>
        <dbReference type="ARBA" id="ARBA00022833"/>
    </source>
</evidence>
<evidence type="ECO:0000256" key="3">
    <source>
        <dbReference type="ARBA" id="ARBA00014628"/>
    </source>
</evidence>
<dbReference type="RefSeq" id="WP_016969518.1">
    <property type="nucleotide sequence ID" value="NZ_CP020369.1"/>
</dbReference>
<evidence type="ECO:0000256" key="7">
    <source>
        <dbReference type="ARBA" id="ARBA00031969"/>
    </source>
</evidence>
<keyword evidence="4 9" id="KW-0479">Metal-binding</keyword>
<dbReference type="InterPro" id="IPR001765">
    <property type="entry name" value="Carbonic_anhydrase"/>
</dbReference>
<dbReference type="EC" id="4.2.1.1" evidence="2 10"/>
<dbReference type="InterPro" id="IPR036874">
    <property type="entry name" value="Carbonic_anhydrase_sf"/>
</dbReference>
<dbReference type="PANTHER" id="PTHR11002:SF76">
    <property type="entry name" value="CARBONIC ANHYDRASE"/>
    <property type="match status" value="1"/>
</dbReference>
<comment type="function">
    <text evidence="10">Reversible hydration of carbon dioxide.</text>
</comment>
<dbReference type="EMBL" id="JACAQK010000004">
    <property type="protein sequence ID" value="NWD35029.1"/>
    <property type="molecule type" value="Genomic_DNA"/>
</dbReference>
<dbReference type="CDD" id="cd00884">
    <property type="entry name" value="beta_CA_cladeB"/>
    <property type="match status" value="1"/>
</dbReference>
<feature type="binding site" evidence="9">
    <location>
        <position position="64"/>
    </location>
    <ligand>
        <name>Zn(2+)</name>
        <dbReference type="ChEBI" id="CHEBI:29105"/>
    </ligand>
</feature>
<evidence type="ECO:0000256" key="8">
    <source>
        <dbReference type="ARBA" id="ARBA00048348"/>
    </source>
</evidence>
<keyword evidence="5 9" id="KW-0862">Zinc</keyword>
<evidence type="ECO:0000256" key="9">
    <source>
        <dbReference type="PIRSR" id="PIRSR601765-1"/>
    </source>
</evidence>
<evidence type="ECO:0000313" key="11">
    <source>
        <dbReference type="EMBL" id="NWD35029.1"/>
    </source>
</evidence>
<feature type="binding site" evidence="9">
    <location>
        <position position="126"/>
    </location>
    <ligand>
        <name>Zn(2+)</name>
        <dbReference type="ChEBI" id="CHEBI:29105"/>
    </ligand>
</feature>
<dbReference type="Pfam" id="PF00484">
    <property type="entry name" value="Pro_CA"/>
    <property type="match status" value="1"/>
</dbReference>
<evidence type="ECO:0000256" key="1">
    <source>
        <dbReference type="ARBA" id="ARBA00006217"/>
    </source>
</evidence>
<evidence type="ECO:0000256" key="2">
    <source>
        <dbReference type="ARBA" id="ARBA00012925"/>
    </source>
</evidence>
<dbReference type="InterPro" id="IPR015892">
    <property type="entry name" value="Carbonic_anhydrase_CS"/>
</dbReference>
<name>A0A7Y8DQF2_PSETO</name>
<dbReference type="GO" id="GO:0004089">
    <property type="term" value="F:carbonate dehydratase activity"/>
    <property type="evidence" value="ECO:0007669"/>
    <property type="project" value="UniProtKB-UniRule"/>
</dbReference>
<sequence>MSDKDKQPLAASASAPQVAETADAALKHIVDGFLHFHHDVFPQQEELFKKLATAQSPRAMFITCADSRIVPELITQSSPGDLFVTRNVGNVVPPYGQMNGGVSTAIEYAVLALGVQHIIVCGHSDCGAMRAVLNPASLEKMPTVRAWLRHAEVARSMVEDNCDCANEGESMKVLTEENVIAQLQHLRTHPSVASRMANGQLFIHGWIYNIETSEIRAYDADQAAFRSLSGEGPIPCATPKARF</sequence>
<keyword evidence="6 10" id="KW-0456">Lyase</keyword>
<evidence type="ECO:0000256" key="6">
    <source>
        <dbReference type="ARBA" id="ARBA00023239"/>
    </source>
</evidence>
<dbReference type="PANTHER" id="PTHR11002">
    <property type="entry name" value="CARBONIC ANHYDRASE"/>
    <property type="match status" value="1"/>
</dbReference>
<dbReference type="GeneID" id="55844758"/>
<dbReference type="PROSITE" id="PS00704">
    <property type="entry name" value="PROK_CO2_ANHYDRASE_1"/>
    <property type="match status" value="1"/>
</dbReference>
<dbReference type="SMART" id="SM00947">
    <property type="entry name" value="Pro_CA"/>
    <property type="match status" value="1"/>
</dbReference>
<dbReference type="Proteomes" id="UP000549134">
    <property type="component" value="Unassembled WGS sequence"/>
</dbReference>
<comment type="catalytic activity">
    <reaction evidence="8 10">
        <text>hydrogencarbonate + H(+) = CO2 + H2O</text>
        <dbReference type="Rhea" id="RHEA:10748"/>
        <dbReference type="ChEBI" id="CHEBI:15377"/>
        <dbReference type="ChEBI" id="CHEBI:15378"/>
        <dbReference type="ChEBI" id="CHEBI:16526"/>
        <dbReference type="ChEBI" id="CHEBI:17544"/>
        <dbReference type="EC" id="4.2.1.1"/>
    </reaction>
</comment>
<comment type="cofactor">
    <cofactor evidence="9">
        <name>Zn(2+)</name>
        <dbReference type="ChEBI" id="CHEBI:29105"/>
    </cofactor>
    <text evidence="9">Binds 1 zinc ion per subunit.</text>
</comment>
<accession>A0A7Y8DQF2</accession>
<feature type="binding site" evidence="9">
    <location>
        <position position="123"/>
    </location>
    <ligand>
        <name>Zn(2+)</name>
        <dbReference type="ChEBI" id="CHEBI:29105"/>
    </ligand>
</feature>
<dbReference type="GO" id="GO:0008270">
    <property type="term" value="F:zinc ion binding"/>
    <property type="evidence" value="ECO:0007669"/>
    <property type="project" value="UniProtKB-UniRule"/>
</dbReference>
<gene>
    <name evidence="11" type="ORF">HX787_04100</name>
</gene>
<evidence type="ECO:0000313" key="12">
    <source>
        <dbReference type="Proteomes" id="UP000549134"/>
    </source>
</evidence>
<evidence type="ECO:0000256" key="10">
    <source>
        <dbReference type="RuleBase" id="RU003956"/>
    </source>
</evidence>
<dbReference type="GO" id="GO:0015976">
    <property type="term" value="P:carbon utilization"/>
    <property type="evidence" value="ECO:0007669"/>
    <property type="project" value="InterPro"/>
</dbReference>
<protein>
    <recommendedName>
        <fullName evidence="3 10">Carbonic anhydrase</fullName>
        <ecNumber evidence="2 10">4.2.1.1</ecNumber>
    </recommendedName>
    <alternativeName>
        <fullName evidence="7 10">Carbonate dehydratase</fullName>
    </alternativeName>
</protein>
<dbReference type="PROSITE" id="PS00705">
    <property type="entry name" value="PROK_CO2_ANHYDRASE_2"/>
    <property type="match status" value="1"/>
</dbReference>